<proteinExistence type="predicted"/>
<name>A0ABV9VXI0_9ACTN</name>
<evidence type="ECO:0000313" key="1">
    <source>
        <dbReference type="EMBL" id="MFC5000113.1"/>
    </source>
</evidence>
<dbReference type="RefSeq" id="WP_380116663.1">
    <property type="nucleotide sequence ID" value="NZ_JBHSIU010000019.1"/>
</dbReference>
<reference evidence="2" key="1">
    <citation type="journal article" date="2019" name="Int. J. Syst. Evol. Microbiol.">
        <title>The Global Catalogue of Microorganisms (GCM) 10K type strain sequencing project: providing services to taxonomists for standard genome sequencing and annotation.</title>
        <authorList>
            <consortium name="The Broad Institute Genomics Platform"/>
            <consortium name="The Broad Institute Genome Sequencing Center for Infectious Disease"/>
            <person name="Wu L."/>
            <person name="Ma J."/>
        </authorList>
    </citation>
    <scope>NUCLEOTIDE SEQUENCE [LARGE SCALE GENOMIC DNA]</scope>
    <source>
        <strain evidence="2">CGMCC 4.7152</strain>
    </source>
</reference>
<protein>
    <submittedName>
        <fullName evidence="1">Uncharacterized protein</fullName>
    </submittedName>
</protein>
<dbReference type="EMBL" id="JBHSIU010000019">
    <property type="protein sequence ID" value="MFC5000113.1"/>
    <property type="molecule type" value="Genomic_DNA"/>
</dbReference>
<comment type="caution">
    <text evidence="1">The sequence shown here is derived from an EMBL/GenBank/DDBJ whole genome shotgun (WGS) entry which is preliminary data.</text>
</comment>
<dbReference type="Proteomes" id="UP001595912">
    <property type="component" value="Unassembled WGS sequence"/>
</dbReference>
<evidence type="ECO:0000313" key="2">
    <source>
        <dbReference type="Proteomes" id="UP001595912"/>
    </source>
</evidence>
<gene>
    <name evidence="1" type="ORF">ACFPIJ_20030</name>
</gene>
<keyword evidence="2" id="KW-1185">Reference proteome</keyword>
<organism evidence="1 2">
    <name type="scientific">Dactylosporangium cerinum</name>
    <dbReference type="NCBI Taxonomy" id="1434730"/>
    <lineage>
        <taxon>Bacteria</taxon>
        <taxon>Bacillati</taxon>
        <taxon>Actinomycetota</taxon>
        <taxon>Actinomycetes</taxon>
        <taxon>Micromonosporales</taxon>
        <taxon>Micromonosporaceae</taxon>
        <taxon>Dactylosporangium</taxon>
    </lineage>
</organism>
<accession>A0ABV9VXI0</accession>
<sequence>MRDLESLRGRTDLRRLRIVASELPDLDVLEDLPGLTHLELVACRIGNPFGWSGCERVDLVFTVIEGVPTSSACPIPRRAGTSR</sequence>